<dbReference type="InterPro" id="IPR027417">
    <property type="entry name" value="P-loop_NTPase"/>
</dbReference>
<dbReference type="FunFam" id="1.10.8.60:FF:000014">
    <property type="entry name" value="DNA-binding transcriptional regulator NtrC"/>
    <property type="match status" value="1"/>
</dbReference>
<dbReference type="Pfam" id="PF02954">
    <property type="entry name" value="HTH_8"/>
    <property type="match status" value="1"/>
</dbReference>
<dbReference type="Gene3D" id="3.40.50.300">
    <property type="entry name" value="P-loop containing nucleotide triphosphate hydrolases"/>
    <property type="match status" value="1"/>
</dbReference>
<keyword evidence="1" id="KW-0547">Nucleotide-binding</keyword>
<dbReference type="InterPro" id="IPR009057">
    <property type="entry name" value="Homeodomain-like_sf"/>
</dbReference>
<dbReference type="InterPro" id="IPR025662">
    <property type="entry name" value="Sigma_54_int_dom_ATP-bd_1"/>
</dbReference>
<keyword evidence="7" id="KW-0597">Phosphoprotein</keyword>
<dbReference type="FunFam" id="3.40.50.300:FF:000006">
    <property type="entry name" value="DNA-binding transcriptional regulator NtrC"/>
    <property type="match status" value="1"/>
</dbReference>
<protein>
    <submittedName>
        <fullName evidence="10">Sigma-54 dependent transcriptional regulator</fullName>
    </submittedName>
</protein>
<dbReference type="InterPro" id="IPR002197">
    <property type="entry name" value="HTH_Fis"/>
</dbReference>
<dbReference type="InterPro" id="IPR003593">
    <property type="entry name" value="AAA+_ATPase"/>
</dbReference>
<dbReference type="PROSITE" id="PS00675">
    <property type="entry name" value="SIGMA54_INTERACT_1"/>
    <property type="match status" value="1"/>
</dbReference>
<dbReference type="CDD" id="cd00009">
    <property type="entry name" value="AAA"/>
    <property type="match status" value="1"/>
</dbReference>
<dbReference type="GO" id="GO:0006355">
    <property type="term" value="P:regulation of DNA-templated transcription"/>
    <property type="evidence" value="ECO:0007669"/>
    <property type="project" value="InterPro"/>
</dbReference>
<dbReference type="InterPro" id="IPR011006">
    <property type="entry name" value="CheY-like_superfamily"/>
</dbReference>
<dbReference type="InterPro" id="IPR002078">
    <property type="entry name" value="Sigma_54_int"/>
</dbReference>
<keyword evidence="6" id="KW-0804">Transcription</keyword>
<dbReference type="SUPFAM" id="SSF46689">
    <property type="entry name" value="Homeodomain-like"/>
    <property type="match status" value="1"/>
</dbReference>
<dbReference type="PANTHER" id="PTHR32071:SF57">
    <property type="entry name" value="C4-DICARBOXYLATE TRANSPORT TRANSCRIPTIONAL REGULATORY PROTEIN DCTD"/>
    <property type="match status" value="1"/>
</dbReference>
<proteinExistence type="predicted"/>
<evidence type="ECO:0000256" key="4">
    <source>
        <dbReference type="ARBA" id="ARBA00023125"/>
    </source>
</evidence>
<dbReference type="SUPFAM" id="SSF52540">
    <property type="entry name" value="P-loop containing nucleoside triphosphate hydrolases"/>
    <property type="match status" value="1"/>
</dbReference>
<dbReference type="PRINTS" id="PR01590">
    <property type="entry name" value="HTHFIS"/>
</dbReference>
<keyword evidence="5" id="KW-0010">Activator</keyword>
<dbReference type="AlphaFoldDB" id="A0A9X2S5U6"/>
<dbReference type="InterPro" id="IPR025944">
    <property type="entry name" value="Sigma_54_int_dom_CS"/>
</dbReference>
<dbReference type="GO" id="GO:0000160">
    <property type="term" value="P:phosphorelay signal transduction system"/>
    <property type="evidence" value="ECO:0007669"/>
    <property type="project" value="InterPro"/>
</dbReference>
<reference evidence="10" key="1">
    <citation type="submission" date="2022-07" db="EMBL/GenBank/DDBJ databases">
        <title>Enhanced cultured diversity of the mouse gut microbiota enables custom-made synthetic communities.</title>
        <authorList>
            <person name="Afrizal A."/>
        </authorList>
    </citation>
    <scope>NUCLEOTIDE SEQUENCE</scope>
    <source>
        <strain evidence="10">DSM 29482</strain>
    </source>
</reference>
<evidence type="ECO:0000256" key="2">
    <source>
        <dbReference type="ARBA" id="ARBA00022840"/>
    </source>
</evidence>
<dbReference type="Gene3D" id="1.10.10.60">
    <property type="entry name" value="Homeodomain-like"/>
    <property type="match status" value="1"/>
</dbReference>
<dbReference type="RefSeq" id="WP_042678565.1">
    <property type="nucleotide sequence ID" value="NZ_CABKTM010000006.1"/>
</dbReference>
<dbReference type="PANTHER" id="PTHR32071">
    <property type="entry name" value="TRANSCRIPTIONAL REGULATORY PROTEIN"/>
    <property type="match status" value="1"/>
</dbReference>
<dbReference type="SMART" id="SM00382">
    <property type="entry name" value="AAA"/>
    <property type="match status" value="1"/>
</dbReference>
<dbReference type="GO" id="GO:0005524">
    <property type="term" value="F:ATP binding"/>
    <property type="evidence" value="ECO:0007669"/>
    <property type="project" value="UniProtKB-KW"/>
</dbReference>
<dbReference type="OrthoDB" id="5411866at2"/>
<evidence type="ECO:0000313" key="11">
    <source>
        <dbReference type="Proteomes" id="UP001142078"/>
    </source>
</evidence>
<feature type="domain" description="Sigma-54 factor interaction" evidence="8">
    <location>
        <begin position="134"/>
        <end position="364"/>
    </location>
</feature>
<keyword evidence="2" id="KW-0067">ATP-binding</keyword>
<keyword evidence="11" id="KW-1185">Reference proteome</keyword>
<feature type="domain" description="Response regulatory" evidence="9">
    <location>
        <begin position="2"/>
        <end position="116"/>
    </location>
</feature>
<gene>
    <name evidence="10" type="ORF">NSA23_12490</name>
</gene>
<dbReference type="GO" id="GO:0043565">
    <property type="term" value="F:sequence-specific DNA binding"/>
    <property type="evidence" value="ECO:0007669"/>
    <property type="project" value="InterPro"/>
</dbReference>
<dbReference type="EMBL" id="JANJZL010000010">
    <property type="protein sequence ID" value="MCR2044923.1"/>
    <property type="molecule type" value="Genomic_DNA"/>
</dbReference>
<dbReference type="Gene3D" id="1.10.8.60">
    <property type="match status" value="1"/>
</dbReference>
<organism evidence="10 11">
    <name type="scientific">Anaerosalibacter massiliensis</name>
    <dbReference type="NCBI Taxonomy" id="1347392"/>
    <lineage>
        <taxon>Bacteria</taxon>
        <taxon>Bacillati</taxon>
        <taxon>Bacillota</taxon>
        <taxon>Tissierellia</taxon>
        <taxon>Tissierellales</taxon>
        <taxon>Sporanaerobacteraceae</taxon>
        <taxon>Anaerosalibacter</taxon>
    </lineage>
</organism>
<dbReference type="PROSITE" id="PS50045">
    <property type="entry name" value="SIGMA54_INTERACT_4"/>
    <property type="match status" value="1"/>
</dbReference>
<evidence type="ECO:0000256" key="6">
    <source>
        <dbReference type="ARBA" id="ARBA00023163"/>
    </source>
</evidence>
<sequence length="438" mass="50262">MKILIIDDEESIRFSLKVSLGKLGFESLVAETGEEGLELFKSHSPKLAIVDIKLPGIDGIEVLKRIKKVDPDCIVIMITYLSEVRLAVKSMKIGAYDYFMKPFSLAEINNAVKKAARYIEKKQELDKLNYESEFIGESAPIKNIKDIIEVISKLEMSTHVLIQGESGTGKEVVAELIHEKMRKDKAFVPLNCSAIPKNLQESELFGYEKGAFTGASESKEGLIGKSHEGILFLDEIGDMDLSLQAKLLRVLQEKKYRPIGSLEEKEFDTTIIAATNKNLQEEVKKGNFRDDLYYRLNIIPIYIPPLRERKEDIPLLIYSFLEEYNLKLNKGIKKVDKEAMDILLNYNWPGNIRELKNVIERMAIFNKGDSIYIKDLPNEIKSYFYEEKKKLSPLEIAELKVILSSLERHDWNISKVSEELNISRQTIRRKMGKYDLEK</sequence>
<evidence type="ECO:0000256" key="5">
    <source>
        <dbReference type="ARBA" id="ARBA00023159"/>
    </source>
</evidence>
<name>A0A9X2S5U6_9FIRM</name>
<evidence type="ECO:0000256" key="3">
    <source>
        <dbReference type="ARBA" id="ARBA00023015"/>
    </source>
</evidence>
<dbReference type="Gene3D" id="3.40.50.2300">
    <property type="match status" value="1"/>
</dbReference>
<dbReference type="Proteomes" id="UP001142078">
    <property type="component" value="Unassembled WGS sequence"/>
</dbReference>
<dbReference type="InterPro" id="IPR025943">
    <property type="entry name" value="Sigma_54_int_dom_ATP-bd_2"/>
</dbReference>
<evidence type="ECO:0000313" key="10">
    <source>
        <dbReference type="EMBL" id="MCR2044923.1"/>
    </source>
</evidence>
<keyword evidence="3" id="KW-0805">Transcription regulation</keyword>
<dbReference type="InterPro" id="IPR001789">
    <property type="entry name" value="Sig_transdc_resp-reg_receiver"/>
</dbReference>
<dbReference type="SMART" id="SM00448">
    <property type="entry name" value="REC"/>
    <property type="match status" value="1"/>
</dbReference>
<dbReference type="Pfam" id="PF25601">
    <property type="entry name" value="AAA_lid_14"/>
    <property type="match status" value="1"/>
</dbReference>
<accession>A0A9X2S5U6</accession>
<evidence type="ECO:0000256" key="1">
    <source>
        <dbReference type="ARBA" id="ARBA00022741"/>
    </source>
</evidence>
<dbReference type="InterPro" id="IPR058031">
    <property type="entry name" value="AAA_lid_NorR"/>
</dbReference>
<evidence type="ECO:0000256" key="7">
    <source>
        <dbReference type="PROSITE-ProRule" id="PRU00169"/>
    </source>
</evidence>
<keyword evidence="4" id="KW-0238">DNA-binding</keyword>
<evidence type="ECO:0000259" key="8">
    <source>
        <dbReference type="PROSITE" id="PS50045"/>
    </source>
</evidence>
<dbReference type="PROSITE" id="PS50110">
    <property type="entry name" value="RESPONSE_REGULATORY"/>
    <property type="match status" value="1"/>
</dbReference>
<dbReference type="Pfam" id="PF00158">
    <property type="entry name" value="Sigma54_activat"/>
    <property type="match status" value="1"/>
</dbReference>
<dbReference type="Pfam" id="PF00072">
    <property type="entry name" value="Response_reg"/>
    <property type="match status" value="1"/>
</dbReference>
<dbReference type="PROSITE" id="PS00688">
    <property type="entry name" value="SIGMA54_INTERACT_3"/>
    <property type="match status" value="1"/>
</dbReference>
<dbReference type="PROSITE" id="PS00676">
    <property type="entry name" value="SIGMA54_INTERACT_2"/>
    <property type="match status" value="1"/>
</dbReference>
<dbReference type="SUPFAM" id="SSF52172">
    <property type="entry name" value="CheY-like"/>
    <property type="match status" value="1"/>
</dbReference>
<feature type="modified residue" description="4-aspartylphosphate" evidence="7">
    <location>
        <position position="51"/>
    </location>
</feature>
<evidence type="ECO:0000259" key="9">
    <source>
        <dbReference type="PROSITE" id="PS50110"/>
    </source>
</evidence>
<comment type="caution">
    <text evidence="10">The sequence shown here is derived from an EMBL/GenBank/DDBJ whole genome shotgun (WGS) entry which is preliminary data.</text>
</comment>